<accession>A0A1R1MJL6</accession>
<dbReference type="AlphaFoldDB" id="A0A1R1MJL6"/>
<name>A0A1R1MJL6_9BACT</name>
<evidence type="ECO:0008006" key="3">
    <source>
        <dbReference type="Google" id="ProtNLM"/>
    </source>
</evidence>
<dbReference type="RefSeq" id="WP_076713561.1">
    <property type="nucleotide sequence ID" value="NZ_MOEN01000037.1"/>
</dbReference>
<keyword evidence="2" id="KW-1185">Reference proteome</keyword>
<dbReference type="STRING" id="1914305.BLW93_07950"/>
<dbReference type="EMBL" id="MOEN01000037">
    <property type="protein sequence ID" value="OMH39949.1"/>
    <property type="molecule type" value="Genomic_DNA"/>
</dbReference>
<dbReference type="OrthoDB" id="9802690at2"/>
<evidence type="ECO:0000313" key="2">
    <source>
        <dbReference type="Proteomes" id="UP000187408"/>
    </source>
</evidence>
<dbReference type="Proteomes" id="UP000187408">
    <property type="component" value="Unassembled WGS sequence"/>
</dbReference>
<comment type="caution">
    <text evidence="1">The sequence shown here is derived from an EMBL/GenBank/DDBJ whole genome shotgun (WGS) entry which is preliminary data.</text>
</comment>
<protein>
    <recommendedName>
        <fullName evidence="3">Portal protein</fullName>
    </recommendedName>
</protein>
<dbReference type="Pfam" id="PF06074">
    <property type="entry name" value="Portal_Mu"/>
    <property type="match status" value="1"/>
</dbReference>
<evidence type="ECO:0000313" key="1">
    <source>
        <dbReference type="EMBL" id="OMH39949.1"/>
    </source>
</evidence>
<gene>
    <name evidence="1" type="ORF">BLW93_07950</name>
</gene>
<dbReference type="InterPro" id="IPR009279">
    <property type="entry name" value="Portal_Mu"/>
</dbReference>
<sequence length="416" mass="47473">MAVSTKKLTTEITSNYAYFEQFLTYLPDPADTILDDPEGAYETFRKMMIDPHINAKIQQLKDEVLSKEFNIVPADESAKAKEIAEFVERAIYENLNIEQDFAETLSAIEYGFSVSEVIWKQENGYWLPDSLKARKQEKFRFNSKEELLYYDSVEGWKILDTTYKFIIHRHNQQVENPYGTPVLLSCYWPWMFKKAGWKFWLKVAEKFGVPTVLALLKGEGLPENQIEEAANYVAEALLNIQEDAAVALVGVDDVKTLESKGSAEDFARLIELCNAEISKAITGEILTADKGNTGSYALAKVHSETLKKRGRKVAKSLANTFNRTLIRWIVELNYGKDLLHMTPKLQFDFTEIPEWEQVKDAIDRGVPVSKEALYSVYNLPKPVSEEDIFISPKLAAQGGMDFSDFFTLPRRVKLKP</sequence>
<reference evidence="1 2" key="1">
    <citation type="submission" date="2016-10" db="EMBL/GenBank/DDBJ databases">
        <title>Genome sequence of a sulfur-reducing bacterium Desulfurobacterium indicum K6013.</title>
        <authorList>
            <person name="Cao J."/>
            <person name="Shao Z."/>
            <person name="Alain K."/>
            <person name="Jebbar M."/>
        </authorList>
    </citation>
    <scope>NUCLEOTIDE SEQUENCE [LARGE SCALE GENOMIC DNA]</scope>
    <source>
        <strain evidence="1 2">K6013</strain>
    </source>
</reference>
<organism evidence="1 2">
    <name type="scientific">Desulfurobacterium indicum</name>
    <dbReference type="NCBI Taxonomy" id="1914305"/>
    <lineage>
        <taxon>Bacteria</taxon>
        <taxon>Pseudomonadati</taxon>
        <taxon>Aquificota</taxon>
        <taxon>Aquificia</taxon>
        <taxon>Desulfurobacteriales</taxon>
        <taxon>Desulfurobacteriaceae</taxon>
        <taxon>Desulfurobacterium</taxon>
    </lineage>
</organism>
<proteinExistence type="predicted"/>